<keyword evidence="2 7" id="KW-0489">Methyltransferase</keyword>
<proteinExistence type="inferred from homology"/>
<dbReference type="GO" id="GO:0032259">
    <property type="term" value="P:methylation"/>
    <property type="evidence" value="ECO:0007669"/>
    <property type="project" value="UniProtKB-KW"/>
</dbReference>
<dbReference type="GO" id="GO:0008610">
    <property type="term" value="P:lipid biosynthetic process"/>
    <property type="evidence" value="ECO:0007669"/>
    <property type="project" value="InterPro"/>
</dbReference>
<organism evidence="7 8">
    <name type="scientific">Leptospira ryugenii</name>
    <dbReference type="NCBI Taxonomy" id="1917863"/>
    <lineage>
        <taxon>Bacteria</taxon>
        <taxon>Pseudomonadati</taxon>
        <taxon>Spirochaetota</taxon>
        <taxon>Spirochaetia</taxon>
        <taxon>Leptospirales</taxon>
        <taxon>Leptospiraceae</taxon>
        <taxon>Leptospira</taxon>
    </lineage>
</organism>
<gene>
    <name evidence="7" type="ORF">LPTSP4_33720</name>
</gene>
<dbReference type="OrthoDB" id="9782855at2"/>
<dbReference type="EMBL" id="BFBB01000009">
    <property type="protein sequence ID" value="GBF51834.1"/>
    <property type="molecule type" value="Genomic_DNA"/>
</dbReference>
<feature type="active site" evidence="6">
    <location>
        <position position="413"/>
    </location>
</feature>
<dbReference type="Gene3D" id="3.40.50.150">
    <property type="entry name" value="Vaccinia Virus protein VP39"/>
    <property type="match status" value="1"/>
</dbReference>
<dbReference type="Pfam" id="PF02353">
    <property type="entry name" value="CMAS"/>
    <property type="match status" value="1"/>
</dbReference>
<keyword evidence="5" id="KW-0443">Lipid metabolism</keyword>
<dbReference type="CDD" id="cd02440">
    <property type="entry name" value="AdoMet_MTases"/>
    <property type="match status" value="1"/>
</dbReference>
<sequence>MEKLVNQSLAPSTLEPEVLKDFESARVGQSSSFFQSIFFKALGRMKRGSIRFLLPNGDQVLLGDPNSAYEQKFHSALVQVKDPKFFQRSVLHGDIGFSEAYLLGEWETDSIENVIAWFILNVDDSPNISGTKKKLFHLDLFNLGNKFLHFLRKNTLRGSKKNIVEHYDLGNDFYKLFLDPTMTYSSAYFDSKNQTLEEAQHEKVRRLCEKLQLSPKDHLLEIGSGWGFLSRYAAKNYGCRVTTVTLSHEQFEYASRKLKEEGLESLIEIRIQDYRDIQGSFDKIVSVEMLEAVGDAYYETFFQKCQEVLKPDGLMAFQVITCPDVRFQSFKKGIDFIQKHIFPGSLLPSIGRMNQAINRTGDMFLYHLEDFGTSYAKTLRLWLKAFEEHLPEVRSQGYSETFIRKWRYYLAYCAAAFQMRNISVVQMVYTRPNNLGLE</sequence>
<dbReference type="GO" id="GO:0008168">
    <property type="term" value="F:methyltransferase activity"/>
    <property type="evidence" value="ECO:0007669"/>
    <property type="project" value="UniProtKB-KW"/>
</dbReference>
<dbReference type="PANTHER" id="PTHR43667">
    <property type="entry name" value="CYCLOPROPANE-FATTY-ACYL-PHOSPHOLIPID SYNTHASE"/>
    <property type="match status" value="1"/>
</dbReference>
<dbReference type="PIRSF" id="PIRSF003085">
    <property type="entry name" value="CMAS"/>
    <property type="match status" value="1"/>
</dbReference>
<comment type="caution">
    <text evidence="7">The sequence shown here is derived from an EMBL/GenBank/DDBJ whole genome shotgun (WGS) entry which is preliminary data.</text>
</comment>
<dbReference type="InterPro" id="IPR050723">
    <property type="entry name" value="CFA/CMAS"/>
</dbReference>
<keyword evidence="8" id="KW-1185">Reference proteome</keyword>
<accession>A0A2P2E4Q0</accession>
<evidence type="ECO:0000256" key="3">
    <source>
        <dbReference type="ARBA" id="ARBA00022679"/>
    </source>
</evidence>
<dbReference type="Proteomes" id="UP000245133">
    <property type="component" value="Unassembled WGS sequence"/>
</dbReference>
<evidence type="ECO:0000256" key="4">
    <source>
        <dbReference type="ARBA" id="ARBA00022691"/>
    </source>
</evidence>
<evidence type="ECO:0000256" key="5">
    <source>
        <dbReference type="ARBA" id="ARBA00023098"/>
    </source>
</evidence>
<comment type="similarity">
    <text evidence="1">Belongs to the CFA/CMAS family.</text>
</comment>
<evidence type="ECO:0000313" key="7">
    <source>
        <dbReference type="EMBL" id="GBF51834.1"/>
    </source>
</evidence>
<dbReference type="InterPro" id="IPR003333">
    <property type="entry name" value="CMAS"/>
</dbReference>
<evidence type="ECO:0000256" key="6">
    <source>
        <dbReference type="PIRSR" id="PIRSR003085-1"/>
    </source>
</evidence>
<evidence type="ECO:0000313" key="8">
    <source>
        <dbReference type="Proteomes" id="UP000245133"/>
    </source>
</evidence>
<evidence type="ECO:0000256" key="1">
    <source>
        <dbReference type="ARBA" id="ARBA00010815"/>
    </source>
</evidence>
<protein>
    <submittedName>
        <fullName evidence="7">Cyclopropane fatty acid synthase-related methyltransferase</fullName>
    </submittedName>
</protein>
<keyword evidence="3 7" id="KW-0808">Transferase</keyword>
<dbReference type="AlphaFoldDB" id="A0A2P2E4Q0"/>
<keyword evidence="4" id="KW-0949">S-adenosyl-L-methionine</keyword>
<dbReference type="SUPFAM" id="SSF53335">
    <property type="entry name" value="S-adenosyl-L-methionine-dependent methyltransferases"/>
    <property type="match status" value="1"/>
</dbReference>
<dbReference type="InterPro" id="IPR029063">
    <property type="entry name" value="SAM-dependent_MTases_sf"/>
</dbReference>
<dbReference type="PANTHER" id="PTHR43667:SF2">
    <property type="entry name" value="FATTY ACID C-METHYL TRANSFERASE"/>
    <property type="match status" value="1"/>
</dbReference>
<name>A0A2P2E4Q0_9LEPT</name>
<evidence type="ECO:0000256" key="2">
    <source>
        <dbReference type="ARBA" id="ARBA00022603"/>
    </source>
</evidence>
<reference evidence="7 8" key="1">
    <citation type="submission" date="2018-02" db="EMBL/GenBank/DDBJ databases">
        <title>Novel Leptospira species isolated from soil and water in Japan.</title>
        <authorList>
            <person name="Nakao R."/>
            <person name="Masuzawa T."/>
        </authorList>
    </citation>
    <scope>NUCLEOTIDE SEQUENCE [LARGE SCALE GENOMIC DNA]</scope>
    <source>
        <strain evidence="7 8">YH101</strain>
    </source>
</reference>